<name>A0ABQ2BSY1_9BACL</name>
<dbReference type="EMBL" id="BMHE01000007">
    <property type="protein sequence ID" value="GGI46946.1"/>
    <property type="molecule type" value="Genomic_DNA"/>
</dbReference>
<reference evidence="3" key="1">
    <citation type="journal article" date="2019" name="Int. J. Syst. Evol. Microbiol.">
        <title>The Global Catalogue of Microorganisms (GCM) 10K type strain sequencing project: providing services to taxonomists for standard genome sequencing and annotation.</title>
        <authorList>
            <consortium name="The Broad Institute Genomics Platform"/>
            <consortium name="The Broad Institute Genome Sequencing Center for Infectious Disease"/>
            <person name="Wu L."/>
            <person name="Ma J."/>
        </authorList>
    </citation>
    <scope>NUCLEOTIDE SEQUENCE [LARGE SCALE GENOMIC DNA]</scope>
    <source>
        <strain evidence="3">CGMCC 1.15043</strain>
    </source>
</reference>
<gene>
    <name evidence="2" type="ORF">GCM10008018_19700</name>
</gene>
<feature type="transmembrane region" description="Helical" evidence="1">
    <location>
        <begin position="129"/>
        <end position="150"/>
    </location>
</feature>
<dbReference type="InterPro" id="IPR007404">
    <property type="entry name" value="YdjM-like"/>
</dbReference>
<feature type="transmembrane region" description="Helical" evidence="1">
    <location>
        <begin position="6"/>
        <end position="28"/>
    </location>
</feature>
<comment type="caution">
    <text evidence="2">The sequence shown here is derived from an EMBL/GenBank/DDBJ whole genome shotgun (WGS) entry which is preliminary data.</text>
</comment>
<evidence type="ECO:0000313" key="3">
    <source>
        <dbReference type="Proteomes" id="UP000615455"/>
    </source>
</evidence>
<evidence type="ECO:0008006" key="4">
    <source>
        <dbReference type="Google" id="ProtNLM"/>
    </source>
</evidence>
<keyword evidence="3" id="KW-1185">Reference proteome</keyword>
<proteinExistence type="predicted"/>
<keyword evidence="1" id="KW-0472">Membrane</keyword>
<dbReference type="Proteomes" id="UP000615455">
    <property type="component" value="Unassembled WGS sequence"/>
</dbReference>
<organism evidence="2 3">
    <name type="scientific">Paenibacillus marchantiophytorum</name>
    <dbReference type="NCBI Taxonomy" id="1619310"/>
    <lineage>
        <taxon>Bacteria</taxon>
        <taxon>Bacillati</taxon>
        <taxon>Bacillota</taxon>
        <taxon>Bacilli</taxon>
        <taxon>Bacillales</taxon>
        <taxon>Paenibacillaceae</taxon>
        <taxon>Paenibacillus</taxon>
    </lineage>
</organism>
<protein>
    <recommendedName>
        <fullName evidence="4">Metal-dependent hydrolase</fullName>
    </recommendedName>
</protein>
<feature type="transmembrane region" description="Helical" evidence="1">
    <location>
        <begin position="156"/>
        <end position="174"/>
    </location>
</feature>
<dbReference type="RefSeq" id="WP_189010831.1">
    <property type="nucleotide sequence ID" value="NZ_BMHE01000007.1"/>
</dbReference>
<keyword evidence="1" id="KW-0812">Transmembrane</keyword>
<keyword evidence="1" id="KW-1133">Transmembrane helix</keyword>
<sequence length="321" mass="37184">MVWVNNMYVLISHVLTHAVLGSILAYLLNNGFQNKRMQNFPMLIYGAMIAISPDFFKYFLSSLISLSHSILFSLFLGLVFAMITRKKTFSKQFGIAVAIIWGAHLVPDSLEHGVPFFYPFHDAEISFDVLLLGDPWFLFPLVISLGTMFFQPTQKRVVSVFLTLAIVYLGVREVDKQMLLYQIKNQFNLTPEASIEVIPSAENLIRPLFPLDWFEWKYSVYSEQRVIIGQAFLLGRFPPPQLNAIYLSKNPLIKHDSFTYRSTQKEERQHKVLVEKEFQGKHYIAAKHEDKTTIFVFSPADNTWYEMDKVEGDMLKYLITK</sequence>
<dbReference type="Pfam" id="PF04307">
    <property type="entry name" value="YdjM"/>
    <property type="match status" value="1"/>
</dbReference>
<evidence type="ECO:0000256" key="1">
    <source>
        <dbReference type="SAM" id="Phobius"/>
    </source>
</evidence>
<feature type="transmembrane region" description="Helical" evidence="1">
    <location>
        <begin position="66"/>
        <end position="83"/>
    </location>
</feature>
<evidence type="ECO:0000313" key="2">
    <source>
        <dbReference type="EMBL" id="GGI46946.1"/>
    </source>
</evidence>
<accession>A0ABQ2BSY1</accession>